<keyword evidence="2" id="KW-1185">Reference proteome</keyword>
<gene>
    <name evidence="1" type="ORF">DAR_48</name>
</gene>
<reference evidence="1" key="1">
    <citation type="submission" date="2023-02" db="EMBL/GenBank/DDBJ databases">
        <authorList>
            <person name="Petit M.-A."/>
            <person name="Lossouarn J."/>
        </authorList>
    </citation>
    <scope>NUCLEOTIDE SEQUENCE</scope>
</reference>
<sequence length="62" mass="7222">MIKLRDYLSCVDIDETILQINGVEYLPQQLASSFYSEQIDFMKISELYVNPNNMITAVIQFD</sequence>
<protein>
    <submittedName>
        <fullName evidence="1">Uncharacterized protein</fullName>
    </submittedName>
</protein>
<evidence type="ECO:0000313" key="1">
    <source>
        <dbReference type="EMBL" id="CAD7767792.1"/>
    </source>
</evidence>
<proteinExistence type="predicted"/>
<evidence type="ECO:0000313" key="2">
    <source>
        <dbReference type="Proteomes" id="UP000683107"/>
    </source>
</evidence>
<name>A0A8D6UC88_9CAUD</name>
<dbReference type="Proteomes" id="UP000683107">
    <property type="component" value="Chromosome"/>
</dbReference>
<organism evidence="1 2">
    <name type="scientific">Enterococcus phage dArtagnan</name>
    <dbReference type="NCBI Taxonomy" id="2795667"/>
    <lineage>
        <taxon>Viruses</taxon>
        <taxon>Duplodnaviria</taxon>
        <taxon>Heunggongvirae</taxon>
        <taxon>Uroviricota</taxon>
        <taxon>Caudoviricetes</taxon>
        <taxon>Aramisvirus</taxon>
        <taxon>Aramisvirus dArtagnan</taxon>
    </lineage>
</organism>
<dbReference type="EMBL" id="LR991625">
    <property type="protein sequence ID" value="CAD7767792.1"/>
    <property type="molecule type" value="Genomic_DNA"/>
</dbReference>
<accession>A0A8D6UC88</accession>